<keyword evidence="1" id="KW-1185">Reference proteome</keyword>
<evidence type="ECO:0000313" key="1">
    <source>
        <dbReference type="Proteomes" id="UP000095282"/>
    </source>
</evidence>
<organism evidence="1 2">
    <name type="scientific">Caenorhabditis tropicalis</name>
    <dbReference type="NCBI Taxonomy" id="1561998"/>
    <lineage>
        <taxon>Eukaryota</taxon>
        <taxon>Metazoa</taxon>
        <taxon>Ecdysozoa</taxon>
        <taxon>Nematoda</taxon>
        <taxon>Chromadorea</taxon>
        <taxon>Rhabditida</taxon>
        <taxon>Rhabditina</taxon>
        <taxon>Rhabditomorpha</taxon>
        <taxon>Rhabditoidea</taxon>
        <taxon>Rhabditidae</taxon>
        <taxon>Peloderinae</taxon>
        <taxon>Caenorhabditis</taxon>
    </lineage>
</organism>
<accession>A0A1I7TN22</accession>
<sequence length="68" mass="7935">MDPKLRIKPYAALALPYFDDLRDPNYKLANGSPIPQLFDWLEKEFIANHEIIKDIFPRSEEGEKAECL</sequence>
<dbReference type="Proteomes" id="UP000095282">
    <property type="component" value="Unplaced"/>
</dbReference>
<dbReference type="AlphaFoldDB" id="A0A1I7TN22"/>
<proteinExistence type="predicted"/>
<dbReference type="WBParaSite" id="Csp11.Scaffold629.g10063.t1">
    <property type="protein sequence ID" value="Csp11.Scaffold629.g10063.t1"/>
    <property type="gene ID" value="Csp11.Scaffold629.g10063"/>
</dbReference>
<protein>
    <submittedName>
        <fullName evidence="2">Inorganic diphosphatase</fullName>
    </submittedName>
</protein>
<reference evidence="2" key="1">
    <citation type="submission" date="2016-11" db="UniProtKB">
        <authorList>
            <consortium name="WormBaseParasite"/>
        </authorList>
    </citation>
    <scope>IDENTIFICATION</scope>
</reference>
<dbReference type="STRING" id="1561998.A0A1I7TN22"/>
<name>A0A1I7TN22_9PELO</name>
<dbReference type="eggNOG" id="KOG0658">
    <property type="taxonomic scope" value="Eukaryota"/>
</dbReference>
<evidence type="ECO:0000313" key="2">
    <source>
        <dbReference type="WBParaSite" id="Csp11.Scaffold629.g10063.t1"/>
    </source>
</evidence>